<feature type="domain" description="BHLH" evidence="8">
    <location>
        <begin position="58"/>
        <end position="111"/>
    </location>
</feature>
<comment type="subcellular location">
    <subcellularLocation>
        <location evidence="1">Nucleus</location>
    </subcellularLocation>
</comment>
<feature type="region of interest" description="Disordered" evidence="6">
    <location>
        <begin position="396"/>
        <end position="423"/>
    </location>
</feature>
<evidence type="ECO:0000313" key="9">
    <source>
        <dbReference type="EMBL" id="CAL1578296.1"/>
    </source>
</evidence>
<dbReference type="InterPro" id="IPR013655">
    <property type="entry name" value="PAS_fold_3"/>
</dbReference>
<feature type="compositionally biased region" description="Low complexity" evidence="6">
    <location>
        <begin position="518"/>
        <end position="540"/>
    </location>
</feature>
<dbReference type="PROSITE" id="PS50888">
    <property type="entry name" value="BHLH"/>
    <property type="match status" value="1"/>
</dbReference>
<feature type="compositionally biased region" description="Basic residues" evidence="6">
    <location>
        <begin position="26"/>
        <end position="37"/>
    </location>
</feature>
<dbReference type="PANTHER" id="PTHR23043:SF37">
    <property type="entry name" value="NPAS4 PROTEIN"/>
    <property type="match status" value="1"/>
</dbReference>
<keyword evidence="3" id="KW-0238">DNA-binding</keyword>
<dbReference type="InterPro" id="IPR056192">
    <property type="entry name" value="bHLH_NPAS4"/>
</dbReference>
<dbReference type="Pfam" id="PF23183">
    <property type="entry name" value="bHLH_NPAS4"/>
    <property type="match status" value="1"/>
</dbReference>
<dbReference type="Gene3D" id="3.30.450.20">
    <property type="entry name" value="PAS domain"/>
    <property type="match status" value="2"/>
</dbReference>
<dbReference type="Pfam" id="PF08447">
    <property type="entry name" value="PAS_3"/>
    <property type="match status" value="1"/>
</dbReference>
<feature type="region of interest" description="Disordered" evidence="6">
    <location>
        <begin position="506"/>
        <end position="541"/>
    </location>
</feature>
<proteinExistence type="predicted"/>
<dbReference type="GO" id="GO:0000981">
    <property type="term" value="F:DNA-binding transcription factor activity, RNA polymerase II-specific"/>
    <property type="evidence" value="ECO:0007669"/>
    <property type="project" value="TreeGrafter"/>
</dbReference>
<evidence type="ECO:0000259" key="8">
    <source>
        <dbReference type="PROSITE" id="PS50888"/>
    </source>
</evidence>
<evidence type="ECO:0008006" key="11">
    <source>
        <dbReference type="Google" id="ProtNLM"/>
    </source>
</evidence>
<evidence type="ECO:0000256" key="6">
    <source>
        <dbReference type="SAM" id="MobiDB-lite"/>
    </source>
</evidence>
<feature type="domain" description="PAS" evidence="7">
    <location>
        <begin position="133"/>
        <end position="190"/>
    </location>
</feature>
<keyword evidence="10" id="KW-1185">Reference proteome</keyword>
<accession>A0AAV2JKV2</accession>
<dbReference type="InterPro" id="IPR035965">
    <property type="entry name" value="PAS-like_dom_sf"/>
</dbReference>
<dbReference type="GO" id="GO:0000977">
    <property type="term" value="F:RNA polymerase II transcription regulatory region sequence-specific DNA binding"/>
    <property type="evidence" value="ECO:0007669"/>
    <property type="project" value="TreeGrafter"/>
</dbReference>
<gene>
    <name evidence="9" type="ORF">KC01_LOCUS9460</name>
</gene>
<dbReference type="CDD" id="cd00130">
    <property type="entry name" value="PAS"/>
    <property type="match status" value="1"/>
</dbReference>
<name>A0AAV2JKV2_KNICA</name>
<dbReference type="AlphaFoldDB" id="A0AAV2JKV2"/>
<evidence type="ECO:0000259" key="7">
    <source>
        <dbReference type="PROSITE" id="PS50112"/>
    </source>
</evidence>
<evidence type="ECO:0000313" key="10">
    <source>
        <dbReference type="Proteomes" id="UP001497482"/>
    </source>
</evidence>
<evidence type="ECO:0000256" key="1">
    <source>
        <dbReference type="ARBA" id="ARBA00004123"/>
    </source>
</evidence>
<dbReference type="SUPFAM" id="SSF55785">
    <property type="entry name" value="PYP-like sensor domain (PAS domain)"/>
    <property type="match status" value="2"/>
</dbReference>
<organism evidence="9 10">
    <name type="scientific">Knipowitschia caucasica</name>
    <name type="common">Caucasian dwarf goby</name>
    <name type="synonym">Pomatoschistus caucasicus</name>
    <dbReference type="NCBI Taxonomy" id="637954"/>
    <lineage>
        <taxon>Eukaryota</taxon>
        <taxon>Metazoa</taxon>
        <taxon>Chordata</taxon>
        <taxon>Craniata</taxon>
        <taxon>Vertebrata</taxon>
        <taxon>Euteleostomi</taxon>
        <taxon>Actinopterygii</taxon>
        <taxon>Neopterygii</taxon>
        <taxon>Teleostei</taxon>
        <taxon>Neoteleostei</taxon>
        <taxon>Acanthomorphata</taxon>
        <taxon>Gobiaria</taxon>
        <taxon>Gobiiformes</taxon>
        <taxon>Gobioidei</taxon>
        <taxon>Gobiidae</taxon>
        <taxon>Gobiinae</taxon>
        <taxon>Knipowitschia</taxon>
    </lineage>
</organism>
<keyword evidence="4" id="KW-0804">Transcription</keyword>
<dbReference type="InterPro" id="IPR000014">
    <property type="entry name" value="PAS"/>
</dbReference>
<dbReference type="Proteomes" id="UP001497482">
    <property type="component" value="Chromosome 13"/>
</dbReference>
<evidence type="ECO:0000256" key="5">
    <source>
        <dbReference type="ARBA" id="ARBA00023242"/>
    </source>
</evidence>
<reference evidence="9 10" key="1">
    <citation type="submission" date="2024-04" db="EMBL/GenBank/DDBJ databases">
        <authorList>
            <person name="Waldvogel A.-M."/>
            <person name="Schoenle A."/>
        </authorList>
    </citation>
    <scope>NUCLEOTIDE SEQUENCE [LARGE SCALE GENOMIC DNA]</scope>
</reference>
<dbReference type="PANTHER" id="PTHR23043">
    <property type="entry name" value="HYPOXIA-INDUCIBLE FACTOR 1 ALPHA"/>
    <property type="match status" value="1"/>
</dbReference>
<dbReference type="GO" id="GO:0005634">
    <property type="term" value="C:nucleus"/>
    <property type="evidence" value="ECO:0007669"/>
    <property type="project" value="UniProtKB-SubCell"/>
</dbReference>
<protein>
    <recommendedName>
        <fullName evidence="11">Neuronal PAS domain-containing protein 4-like</fullName>
    </recommendedName>
</protein>
<dbReference type="GO" id="GO:0046983">
    <property type="term" value="F:protein dimerization activity"/>
    <property type="evidence" value="ECO:0007669"/>
    <property type="project" value="InterPro"/>
</dbReference>
<feature type="compositionally biased region" description="Basic residues" evidence="6">
    <location>
        <begin position="408"/>
        <end position="419"/>
    </location>
</feature>
<sequence length="740" mass="81564">MSPCCCGLPPARWSSLPRLRAGFKESRRRTQGSRKRAYTTPCASHHQSEDQRAASLCRRFRSTKGASKARRDQINNEIRIMRGLLPITSEDQERLSYLHSMAAICAYIKKSVILKGLTSKEESNCSVPSDAFLQALHGFILVSTAQGRLVCLSENVEEYLGISMVDVLQGDSLLDMVERSDVEVVKSNLDFDSNLSPERTFVCSMQTSKAFKLQNGASGAMLVRGRFQFFPSDSPSSSSSSSSFSSSSSGPVTEPLFVALCTPTVNQLRPGSSVHPSFCSLHGLDMSFSHVSDCVLYHLGFSSEEITLTSWYSLIHPDDLSPAAESHRTLVQADSGFQLQMVLRLQCKDLSWTWIYIRASKEAQSIRCTNFIISETEARFLQRKLNNETSGLSQICHSSTATPTTSSTHHKPSKCLKRQRSQDEESCARSRKTSCDSWQDQTFADLNQDDRSYGPKCDNPYMFTPPYTPNSSASSIAQDLIMDVLSSPESSPSYFPPAPPICGLPYHSPMSLPNTQPSDHSSTGSHSPLSTSSSSSLSPSYEDFSTCTSDARLVPDCLSVSNESSTEDECTLHQDDFGLDPGLLPPTQSPTTQGTTFEYSEREREEISVLAQQISSLANSFDMFSTLSPFQNDSMMNCFPHHAPSLPAELKPELILDDCIFDSILNDLELVAVKGSARNMPCQMLQQPPSPLGASMDITERADRLSSGGVSMDQNNGLHQLNRYIHSSLQQDGFAEENLY</sequence>
<keyword evidence="5" id="KW-0539">Nucleus</keyword>
<evidence type="ECO:0000256" key="2">
    <source>
        <dbReference type="ARBA" id="ARBA00023015"/>
    </source>
</evidence>
<dbReference type="PROSITE" id="PS50112">
    <property type="entry name" value="PAS"/>
    <property type="match status" value="1"/>
</dbReference>
<feature type="region of interest" description="Disordered" evidence="6">
    <location>
        <begin position="23"/>
        <end position="50"/>
    </location>
</feature>
<keyword evidence="2" id="KW-0805">Transcription regulation</keyword>
<dbReference type="SMART" id="SM00091">
    <property type="entry name" value="PAS"/>
    <property type="match status" value="2"/>
</dbReference>
<feature type="compositionally biased region" description="Low complexity" evidence="6">
    <location>
        <begin position="397"/>
        <end position="407"/>
    </location>
</feature>
<dbReference type="InterPro" id="IPR011598">
    <property type="entry name" value="bHLH_dom"/>
</dbReference>
<evidence type="ECO:0000256" key="4">
    <source>
        <dbReference type="ARBA" id="ARBA00023163"/>
    </source>
</evidence>
<evidence type="ECO:0000256" key="3">
    <source>
        <dbReference type="ARBA" id="ARBA00023125"/>
    </source>
</evidence>
<dbReference type="EMBL" id="OZ035835">
    <property type="protein sequence ID" value="CAL1578296.1"/>
    <property type="molecule type" value="Genomic_DNA"/>
</dbReference>